<dbReference type="OrthoDB" id="9999611at2759"/>
<dbReference type="Proteomes" id="UP000800093">
    <property type="component" value="Unassembled WGS sequence"/>
</dbReference>
<feature type="compositionally biased region" description="Basic and acidic residues" evidence="1">
    <location>
        <begin position="81"/>
        <end position="91"/>
    </location>
</feature>
<gene>
    <name evidence="2" type="ORF">CC78DRAFT_458312</name>
</gene>
<dbReference type="AlphaFoldDB" id="A0A9P4N5A8"/>
<evidence type="ECO:0000256" key="1">
    <source>
        <dbReference type="SAM" id="MobiDB-lite"/>
    </source>
</evidence>
<evidence type="ECO:0000313" key="3">
    <source>
        <dbReference type="Proteomes" id="UP000800093"/>
    </source>
</evidence>
<feature type="region of interest" description="Disordered" evidence="1">
    <location>
        <begin position="33"/>
        <end position="91"/>
    </location>
</feature>
<protein>
    <recommendedName>
        <fullName evidence="4">CsbD-like domain-containing protein</fullName>
    </recommendedName>
</protein>
<accession>A0A9P4N5A8</accession>
<keyword evidence="3" id="KW-1185">Reference proteome</keyword>
<reference evidence="3" key="1">
    <citation type="journal article" date="2020" name="Stud. Mycol.">
        <title>101 Dothideomycetes genomes: A test case for predicting lifestyles and emergence of pathogens.</title>
        <authorList>
            <person name="Haridas S."/>
            <person name="Albert R."/>
            <person name="Binder M."/>
            <person name="Bloem J."/>
            <person name="LaButti K."/>
            <person name="Salamov A."/>
            <person name="Andreopoulos B."/>
            <person name="Baker S."/>
            <person name="Barry K."/>
            <person name="Bills G."/>
            <person name="Bluhm B."/>
            <person name="Cannon C."/>
            <person name="Castanera R."/>
            <person name="Culley D."/>
            <person name="Daum C."/>
            <person name="Ezra D."/>
            <person name="Gonzalez J."/>
            <person name="Henrissat B."/>
            <person name="Kuo A."/>
            <person name="Liang C."/>
            <person name="Lipzen A."/>
            <person name="Lutzoni F."/>
            <person name="Magnuson J."/>
            <person name="Mondo S."/>
            <person name="Nolan M."/>
            <person name="Ohm R."/>
            <person name="Pangilinan J."/>
            <person name="Park H.-J."/>
            <person name="Ramirez L."/>
            <person name="Alfaro M."/>
            <person name="Sun H."/>
            <person name="Tritt A."/>
            <person name="Yoshinaga Y."/>
            <person name="Zwiers L.-H."/>
            <person name="Turgeon B."/>
            <person name="Goodwin S."/>
            <person name="Spatafora J."/>
            <person name="Crous P."/>
            <person name="Grigoriev I."/>
        </authorList>
    </citation>
    <scope>NUCLEOTIDE SEQUENCE [LARGE SCALE GENOMIC DNA]</scope>
    <source>
        <strain evidence="3">CBS 304.66</strain>
    </source>
</reference>
<evidence type="ECO:0008006" key="4">
    <source>
        <dbReference type="Google" id="ProtNLM"/>
    </source>
</evidence>
<organism evidence="2 3">
    <name type="scientific">Lojkania enalia</name>
    <dbReference type="NCBI Taxonomy" id="147567"/>
    <lineage>
        <taxon>Eukaryota</taxon>
        <taxon>Fungi</taxon>
        <taxon>Dikarya</taxon>
        <taxon>Ascomycota</taxon>
        <taxon>Pezizomycotina</taxon>
        <taxon>Dothideomycetes</taxon>
        <taxon>Pleosporomycetidae</taxon>
        <taxon>Pleosporales</taxon>
        <taxon>Pleosporales incertae sedis</taxon>
        <taxon>Lojkania</taxon>
    </lineage>
</organism>
<sequence length="91" mass="9414">MSSNQNNQAGLVAGHAQYVKGATEEIIGSVAGSQAWKSSGAQDKEHAVDAMKTASEGRDSNQKGLGGVEEKAGHLVGCEGMQKEGADSKRR</sequence>
<dbReference type="EMBL" id="ML986595">
    <property type="protein sequence ID" value="KAF2266802.1"/>
    <property type="molecule type" value="Genomic_DNA"/>
</dbReference>
<feature type="compositionally biased region" description="Basic and acidic residues" evidence="1">
    <location>
        <begin position="42"/>
        <end position="61"/>
    </location>
</feature>
<proteinExistence type="predicted"/>
<name>A0A9P4N5A8_9PLEO</name>
<evidence type="ECO:0000313" key="2">
    <source>
        <dbReference type="EMBL" id="KAF2266802.1"/>
    </source>
</evidence>
<comment type="caution">
    <text evidence="2">The sequence shown here is derived from an EMBL/GenBank/DDBJ whole genome shotgun (WGS) entry which is preliminary data.</text>
</comment>